<sequence>MIPATLIAKWRTEAHAILNNRQSSETLRKLAWTTLKRWGV</sequence>
<proteinExistence type="predicted"/>
<gene>
    <name evidence="1" type="ORF">P7680_22840</name>
</gene>
<evidence type="ECO:0000313" key="2">
    <source>
        <dbReference type="Proteomes" id="UP001529180"/>
    </source>
</evidence>
<dbReference type="RefSeq" id="WP_278007098.1">
    <property type="nucleotide sequence ID" value="NZ_JARSBO010000026.1"/>
</dbReference>
<dbReference type="Proteomes" id="UP001529180">
    <property type="component" value="Unassembled WGS sequence"/>
</dbReference>
<protein>
    <submittedName>
        <fullName evidence="1">Uncharacterized protein</fullName>
    </submittedName>
</protein>
<evidence type="ECO:0000313" key="1">
    <source>
        <dbReference type="EMBL" id="MDG4721851.1"/>
    </source>
</evidence>
<name>A0ABT6GIG5_9PROT</name>
<accession>A0ABT6GIG5</accession>
<keyword evidence="2" id="KW-1185">Reference proteome</keyword>
<dbReference type="EMBL" id="JARSBO010000026">
    <property type="protein sequence ID" value="MDG4721851.1"/>
    <property type="molecule type" value="Genomic_DNA"/>
</dbReference>
<comment type="caution">
    <text evidence="1">The sequence shown here is derived from an EMBL/GenBank/DDBJ whole genome shotgun (WGS) entry which is preliminary data.</text>
</comment>
<organism evidence="1 2">
    <name type="scientific">Thalassospira aquimaris</name>
    <dbReference type="NCBI Taxonomy" id="3037796"/>
    <lineage>
        <taxon>Bacteria</taxon>
        <taxon>Pseudomonadati</taxon>
        <taxon>Pseudomonadota</taxon>
        <taxon>Alphaproteobacteria</taxon>
        <taxon>Rhodospirillales</taxon>
        <taxon>Thalassospiraceae</taxon>
        <taxon>Thalassospira</taxon>
    </lineage>
</organism>
<reference evidence="1 2" key="1">
    <citation type="submission" date="2023-03" db="EMBL/GenBank/DDBJ databases">
        <title>Strain FZY0004 represents a novel species in the genus Thalassospira isolated from seawater.</title>
        <authorList>
            <person name="Fu Z.-Y."/>
        </authorList>
    </citation>
    <scope>NUCLEOTIDE SEQUENCE [LARGE SCALE GENOMIC DNA]</scope>
    <source>
        <strain evidence="1 2">FZY0004</strain>
    </source>
</reference>